<dbReference type="AlphaFoldDB" id="A0A437RAM7"/>
<sequence>MFGMLHMAGEVNGVLKAGSDPTLMHSKTSVPQECNGLGGSAGDVTHAVLCAAAYNLQLTLTRLRVLR</sequence>
<evidence type="ECO:0000313" key="2">
    <source>
        <dbReference type="Proteomes" id="UP000285575"/>
    </source>
</evidence>
<proteinExistence type="predicted"/>
<dbReference type="EMBL" id="SACR01000006">
    <property type="protein sequence ID" value="RVU43762.1"/>
    <property type="molecule type" value="Genomic_DNA"/>
</dbReference>
<gene>
    <name evidence="1" type="ORF">EOE66_18985</name>
</gene>
<organism evidence="1 2">
    <name type="scientific">Rubrivivax rivuli</name>
    <dbReference type="NCBI Taxonomy" id="1862385"/>
    <lineage>
        <taxon>Bacteria</taxon>
        <taxon>Pseudomonadati</taxon>
        <taxon>Pseudomonadota</taxon>
        <taxon>Betaproteobacteria</taxon>
        <taxon>Burkholderiales</taxon>
        <taxon>Sphaerotilaceae</taxon>
        <taxon>Rubrivivax</taxon>
    </lineage>
</organism>
<keyword evidence="2" id="KW-1185">Reference proteome</keyword>
<protein>
    <submittedName>
        <fullName evidence="1">Uncharacterized protein</fullName>
    </submittedName>
</protein>
<name>A0A437RAM7_9BURK</name>
<reference evidence="1 2" key="1">
    <citation type="submission" date="2019-01" db="EMBL/GenBank/DDBJ databases">
        <authorList>
            <person name="Chen W.-M."/>
        </authorList>
    </citation>
    <scope>NUCLEOTIDE SEQUENCE [LARGE SCALE GENOMIC DNA]</scope>
    <source>
        <strain evidence="1 2">KYPY4</strain>
    </source>
</reference>
<dbReference type="Proteomes" id="UP000285575">
    <property type="component" value="Unassembled WGS sequence"/>
</dbReference>
<comment type="caution">
    <text evidence="1">The sequence shown here is derived from an EMBL/GenBank/DDBJ whole genome shotgun (WGS) entry which is preliminary data.</text>
</comment>
<evidence type="ECO:0000313" key="1">
    <source>
        <dbReference type="EMBL" id="RVU43762.1"/>
    </source>
</evidence>
<dbReference type="OrthoDB" id="9762730at2"/>
<accession>A0A437RAM7</accession>
<dbReference type="RefSeq" id="WP_128230320.1">
    <property type="nucleotide sequence ID" value="NZ_SACR01000006.1"/>
</dbReference>